<protein>
    <submittedName>
        <fullName evidence="1">Uncharacterized protein</fullName>
    </submittedName>
</protein>
<dbReference type="KEGG" id="msm:MSMEG_3643"/>
<sequence>MISLWARGSAAGVEAQTYVLVVLLSLSLCRRPDRAPERFGPRPCEPFPMGGRLPAPLSRGIVAWCGPGCLRG</sequence>
<dbReference type="EMBL" id="CP000480">
    <property type="protein sequence ID" value="ABK74769.1"/>
    <property type="molecule type" value="Genomic_DNA"/>
</dbReference>
<dbReference type="AlphaFoldDB" id="A0QYF8"/>
<proteinExistence type="predicted"/>
<dbReference type="Proteomes" id="UP000000757">
    <property type="component" value="Chromosome"/>
</dbReference>
<dbReference type="PATRIC" id="fig|246196.19.peg.3591"/>
<evidence type="ECO:0000313" key="1">
    <source>
        <dbReference type="EMBL" id="ABK74769.1"/>
    </source>
</evidence>
<accession>A0QYF8</accession>
<evidence type="ECO:0000313" key="2">
    <source>
        <dbReference type="Proteomes" id="UP000000757"/>
    </source>
</evidence>
<gene>
    <name evidence="1" type="ordered locus">MSMEG_3643</name>
</gene>
<keyword evidence="2" id="KW-1185">Reference proteome</keyword>
<organism evidence="1 2">
    <name type="scientific">Mycolicibacterium smegmatis (strain ATCC 700084 / mc(2)155)</name>
    <name type="common">Mycobacterium smegmatis</name>
    <dbReference type="NCBI Taxonomy" id="246196"/>
    <lineage>
        <taxon>Bacteria</taxon>
        <taxon>Bacillati</taxon>
        <taxon>Actinomycetota</taxon>
        <taxon>Actinomycetes</taxon>
        <taxon>Mycobacteriales</taxon>
        <taxon>Mycobacteriaceae</taxon>
        <taxon>Mycolicibacterium</taxon>
    </lineage>
</organism>
<dbReference type="KEGG" id="msb:LJ00_18115"/>
<reference evidence="1 2" key="1">
    <citation type="submission" date="2006-10" db="EMBL/GenBank/DDBJ databases">
        <authorList>
            <person name="Fleischmann R.D."/>
            <person name="Dodson R.J."/>
            <person name="Haft D.H."/>
            <person name="Merkel J.S."/>
            <person name="Nelson W.C."/>
            <person name="Fraser C.M."/>
        </authorList>
    </citation>
    <scope>NUCLEOTIDE SEQUENCE [LARGE SCALE GENOMIC DNA]</scope>
    <source>
        <strain evidence="2">ATCC 700084 / mc(2)155</strain>
    </source>
</reference>
<name>A0QYF8_MYCS2</name>